<sequence>MSDPDDDEHDGHDQISAQGETKAEVAMIATAPAMTTAMPIHRSARS</sequence>
<name>A0A7Y7B7T6_STRMO</name>
<evidence type="ECO:0000313" key="3">
    <source>
        <dbReference type="Proteomes" id="UP000587462"/>
    </source>
</evidence>
<gene>
    <name evidence="2" type="ORF">HG542_23530</name>
</gene>
<comment type="caution">
    <text evidence="2">The sequence shown here is derived from an EMBL/GenBank/DDBJ whole genome shotgun (WGS) entry which is preliminary data.</text>
</comment>
<accession>A0A7Y7B7T6</accession>
<reference evidence="2 3" key="1">
    <citation type="submission" date="2020-04" db="EMBL/GenBank/DDBJ databases">
        <title>Draft Genome Sequence of Streptomyces morookaense DSM 40503, an 8-azaguanine-producing strain.</title>
        <authorList>
            <person name="Qi J."/>
            <person name="Gao J.-M."/>
        </authorList>
    </citation>
    <scope>NUCLEOTIDE SEQUENCE [LARGE SCALE GENOMIC DNA]</scope>
    <source>
        <strain evidence="2 3">DSM 40503</strain>
    </source>
</reference>
<keyword evidence="3" id="KW-1185">Reference proteome</keyword>
<organism evidence="2 3">
    <name type="scientific">Streptomyces morookaense</name>
    <name type="common">Streptoverticillium morookaense</name>
    <dbReference type="NCBI Taxonomy" id="1970"/>
    <lineage>
        <taxon>Bacteria</taxon>
        <taxon>Bacillati</taxon>
        <taxon>Actinomycetota</taxon>
        <taxon>Actinomycetes</taxon>
        <taxon>Kitasatosporales</taxon>
        <taxon>Streptomycetaceae</taxon>
        <taxon>Streptomyces</taxon>
    </lineage>
</organism>
<feature type="region of interest" description="Disordered" evidence="1">
    <location>
        <begin position="1"/>
        <end position="23"/>
    </location>
</feature>
<dbReference type="Proteomes" id="UP000587462">
    <property type="component" value="Unassembled WGS sequence"/>
</dbReference>
<dbReference type="AlphaFoldDB" id="A0A7Y7B7T6"/>
<evidence type="ECO:0000313" key="2">
    <source>
        <dbReference type="EMBL" id="NVK80608.1"/>
    </source>
</evidence>
<protein>
    <submittedName>
        <fullName evidence="2">Uncharacterized protein</fullName>
    </submittedName>
</protein>
<proteinExistence type="predicted"/>
<dbReference type="RefSeq" id="WP_171084634.1">
    <property type="nucleotide sequence ID" value="NZ_BNBU01000017.1"/>
</dbReference>
<evidence type="ECO:0000256" key="1">
    <source>
        <dbReference type="SAM" id="MobiDB-lite"/>
    </source>
</evidence>
<dbReference type="EMBL" id="JABBXF010000058">
    <property type="protein sequence ID" value="NVK80608.1"/>
    <property type="molecule type" value="Genomic_DNA"/>
</dbReference>